<dbReference type="InterPro" id="IPR032710">
    <property type="entry name" value="NTF2-like_dom_sf"/>
</dbReference>
<dbReference type="EMBL" id="PDET01000003">
    <property type="protein sequence ID" value="PRD16268.1"/>
    <property type="molecule type" value="Genomic_DNA"/>
</dbReference>
<dbReference type="Pfam" id="PF00561">
    <property type="entry name" value="Abhydrolase_1"/>
    <property type="match status" value="1"/>
</dbReference>
<dbReference type="InterPro" id="IPR029058">
    <property type="entry name" value="AB_hydrolase_fold"/>
</dbReference>
<evidence type="ECO:0000313" key="4">
    <source>
        <dbReference type="Proteomes" id="UP000239181"/>
    </source>
</evidence>
<proteinExistence type="predicted"/>
<dbReference type="InterPro" id="IPR037401">
    <property type="entry name" value="SnoaL-like"/>
</dbReference>
<dbReference type="AlphaFoldDB" id="A0A2S9IER8"/>
<protein>
    <submittedName>
        <fullName evidence="3">Hydrolase</fullName>
    </submittedName>
</protein>
<feature type="domain" description="AB hydrolase-1" evidence="1">
    <location>
        <begin position="166"/>
        <end position="397"/>
    </location>
</feature>
<reference evidence="3 4" key="1">
    <citation type="submission" date="2017-10" db="EMBL/GenBank/DDBJ databases">
        <title>Draft genome of two endophytic bacteria isolated from 'guarana' Paullinia cupana (Mart.) Ducke.</title>
        <authorList>
            <person name="Siqueira K.A."/>
            <person name="Liotti R.G."/>
            <person name="Mendes T.A."/>
            <person name="Soares M.A."/>
        </authorList>
    </citation>
    <scope>NUCLEOTIDE SEQUENCE [LARGE SCALE GENOMIC DNA]</scope>
    <source>
        <strain evidence="3 4">342</strain>
    </source>
</reference>
<keyword evidence="4" id="KW-1185">Reference proteome</keyword>
<organism evidence="3 4">
    <name type="scientific">Pantoea coffeiphila</name>
    <dbReference type="NCBI Taxonomy" id="1465635"/>
    <lineage>
        <taxon>Bacteria</taxon>
        <taxon>Pseudomonadati</taxon>
        <taxon>Pseudomonadota</taxon>
        <taxon>Gammaproteobacteria</taxon>
        <taxon>Enterobacterales</taxon>
        <taxon>Erwiniaceae</taxon>
        <taxon>Pantoea</taxon>
    </lineage>
</organism>
<dbReference type="Gene3D" id="3.10.450.50">
    <property type="match status" value="1"/>
</dbReference>
<dbReference type="OrthoDB" id="9780765at2"/>
<dbReference type="InterPro" id="IPR050266">
    <property type="entry name" value="AB_hydrolase_sf"/>
</dbReference>
<dbReference type="PANTHER" id="PTHR43798">
    <property type="entry name" value="MONOACYLGLYCEROL LIPASE"/>
    <property type="match status" value="1"/>
</dbReference>
<sequence>MARENNLGTPNLTATEVVKRYFAAFARGNIADAIALLDENVVWHIDGDPSVSTTGLLCGQKEVRNWLERFPENFKPKVFAINELIEHNGSVLAIGRFRHTVLNSGNTIGSDMIIHFTVENSKITRYQIYEDSALLQRAFDANDSWQNQQVRINGTLYRYRDCGEGPTLLFAHGLLVDRDVFAAQVRVLSQTHRCIVLDMPGHGQSGYRPDGWTLDDISSDLALMIRELSLGKVTFVGQSQGGMVGIRLAAREPECVSGLVLIGTSARAEFPERFDSWKAQREVILNGSDESRESLFRDIQHRLNGERWLADRPDEALRERAVMLSHNRTGLALALDAAVFTRGDIRALLPMITVPTLIISGESDRATPPELSHEMAQAIPDSTLQLLPETGHHPTLESAEAVTDAITAFLSLHPQD</sequence>
<dbReference type="SUPFAM" id="SSF54427">
    <property type="entry name" value="NTF2-like"/>
    <property type="match status" value="1"/>
</dbReference>
<dbReference type="PRINTS" id="PR00412">
    <property type="entry name" value="EPOXHYDRLASE"/>
</dbReference>
<dbReference type="Proteomes" id="UP000239181">
    <property type="component" value="Unassembled WGS sequence"/>
</dbReference>
<dbReference type="Pfam" id="PF12680">
    <property type="entry name" value="SnoaL_2"/>
    <property type="match status" value="1"/>
</dbReference>
<evidence type="ECO:0000259" key="1">
    <source>
        <dbReference type="Pfam" id="PF00561"/>
    </source>
</evidence>
<gene>
    <name evidence="3" type="ORF">CQW29_05485</name>
</gene>
<dbReference type="PRINTS" id="PR00111">
    <property type="entry name" value="ABHYDROLASE"/>
</dbReference>
<evidence type="ECO:0000259" key="2">
    <source>
        <dbReference type="Pfam" id="PF12680"/>
    </source>
</evidence>
<dbReference type="RefSeq" id="WP_105591710.1">
    <property type="nucleotide sequence ID" value="NZ_PDET01000003.1"/>
</dbReference>
<dbReference type="InterPro" id="IPR000639">
    <property type="entry name" value="Epox_hydrolase-like"/>
</dbReference>
<dbReference type="SUPFAM" id="SSF53474">
    <property type="entry name" value="alpha/beta-Hydrolases"/>
    <property type="match status" value="1"/>
</dbReference>
<name>A0A2S9IER8_9GAMM</name>
<accession>A0A2S9IER8</accession>
<feature type="domain" description="SnoaL-like" evidence="2">
    <location>
        <begin position="18"/>
        <end position="126"/>
    </location>
</feature>
<evidence type="ECO:0000313" key="3">
    <source>
        <dbReference type="EMBL" id="PRD16268.1"/>
    </source>
</evidence>
<dbReference type="Gene3D" id="3.40.50.1820">
    <property type="entry name" value="alpha/beta hydrolase"/>
    <property type="match status" value="1"/>
</dbReference>
<comment type="caution">
    <text evidence="3">The sequence shown here is derived from an EMBL/GenBank/DDBJ whole genome shotgun (WGS) entry which is preliminary data.</text>
</comment>
<dbReference type="GO" id="GO:0016787">
    <property type="term" value="F:hydrolase activity"/>
    <property type="evidence" value="ECO:0007669"/>
    <property type="project" value="UniProtKB-KW"/>
</dbReference>
<dbReference type="InterPro" id="IPR000073">
    <property type="entry name" value="AB_hydrolase_1"/>
</dbReference>
<keyword evidence="3" id="KW-0378">Hydrolase</keyword>